<sequence>MLSPTAPARRAQRRSVTSPQPPLIGIGVTTHNRHDMLNRTMAAIRHLAPEGARIVLVDDASDVPVKGATFRFEQNAGIARAKNKCFELLEDCEHIFLFDDDTYPLKEGWWQPYTECGEPHLLYMFEHFATGRQLNDAALLYSDGHITTWSHGRGCMLYFSRRCLEVVGGMDPAFGKWGYEHVELSGRIYNAGLTSFKFMDVADSHGLFWSADEHEAAASTVPGPQRRACLEQNRKIYARRQDSARFIPYRDGLQRPGGNDVVITSYFTGQPDPERGRSWEADYSQLEPIIRSLRGQPLVVLHDCFDMPDSAAVKHVRVNTSLPPYWQRWVSVYRYLLQHPEIERAF</sequence>
<feature type="non-terminal residue" evidence="1">
    <location>
        <position position="346"/>
    </location>
</feature>
<proteinExistence type="predicted"/>
<evidence type="ECO:0000313" key="1">
    <source>
        <dbReference type="EMBL" id="MBD8128999.1"/>
    </source>
</evidence>
<gene>
    <name evidence="1" type="ORF">IFT41_23155</name>
</gene>
<keyword evidence="2" id="KW-1185">Reference proteome</keyword>
<organism evidence="1 2">
    <name type="scientific">Enterobacter agglomerans</name>
    <name type="common">Erwinia herbicola</name>
    <name type="synonym">Pantoea agglomerans</name>
    <dbReference type="NCBI Taxonomy" id="549"/>
    <lineage>
        <taxon>Bacteria</taxon>
        <taxon>Pseudomonadati</taxon>
        <taxon>Pseudomonadota</taxon>
        <taxon>Gammaproteobacteria</taxon>
        <taxon>Enterobacterales</taxon>
        <taxon>Erwiniaceae</taxon>
        <taxon>Pantoea</taxon>
        <taxon>Pantoea agglomerans group</taxon>
    </lineage>
</organism>
<comment type="caution">
    <text evidence="1">The sequence shown here is derived from an EMBL/GenBank/DDBJ whole genome shotgun (WGS) entry which is preliminary data.</text>
</comment>
<name>A0ACC5PVP0_ENTAG</name>
<protein>
    <submittedName>
        <fullName evidence="1">Glycosyltransferase</fullName>
    </submittedName>
</protein>
<evidence type="ECO:0000313" key="2">
    <source>
        <dbReference type="Proteomes" id="UP000610459"/>
    </source>
</evidence>
<accession>A0ACC5PVP0</accession>
<reference evidence="1 2" key="1">
    <citation type="journal article" date="2020" name="FEMS Microbiol. Ecol.">
        <title>Temporal dynamics of bacterial communities during seed development and maturation.</title>
        <authorList>
            <person name="Chesneau G."/>
            <person name="Torres-Cortes G."/>
            <person name="Briand M."/>
            <person name="Darrasse A."/>
            <person name="Preveaux A."/>
            <person name="Marais C."/>
            <person name="Jacques M.A."/>
            <person name="Shade A."/>
            <person name="Barret M."/>
        </authorList>
    </citation>
    <scope>NUCLEOTIDE SEQUENCE [LARGE SCALE GENOMIC DNA]</scope>
    <source>
        <strain evidence="1 2">CFBP13709</strain>
    </source>
</reference>
<dbReference type="EMBL" id="JACYNR010000029">
    <property type="protein sequence ID" value="MBD8128999.1"/>
    <property type="molecule type" value="Genomic_DNA"/>
</dbReference>
<dbReference type="Proteomes" id="UP000610459">
    <property type="component" value="Unassembled WGS sequence"/>
</dbReference>